<reference evidence="3 4" key="1">
    <citation type="submission" date="2017-06" db="EMBL/GenBank/DDBJ databases">
        <title>Comparative genomic analysis of Ambrosia Fusariam Clade fungi.</title>
        <authorList>
            <person name="Stajich J.E."/>
            <person name="Carrillo J."/>
            <person name="Kijimoto T."/>
            <person name="Eskalen A."/>
            <person name="O'Donnell K."/>
            <person name="Kasson M."/>
        </authorList>
    </citation>
    <scope>NUCLEOTIDE SEQUENCE [LARGE SCALE GENOMIC DNA]</scope>
    <source>
        <strain evidence="3 4">NRRL62579</strain>
    </source>
</reference>
<sequence length="513" mass="59607">MPLDLLPIELQCSFIRLLDPIGLISLSQTSKHFRHLINPTKKHFVERLLKLETLEEYGGPTPCVDPTIVDCMLDYGQIERTDIRWACTGCLGLLPRRCFNNISILDFDYQKPMRSSPQLDEPTSWEPLAVTDSKTKAEEGKTKEEGETREEWISLQLDPLEEWPLLLPDADESANKLSGNNRQNRRCLECQYQRGELRPLSDGLGGNAKVPVQANRPATFYSDLDRYFPGISNYLGFEFPPAVENMNLLLTTPLNPLTQAEPIEQLMRMVRCPRCTRWKELRDFRLQIGHLRGTRYQEEGGIRYYVSDDEYCENMDALLKDACCNACFAKANGRLELGRALGSWFRKLVDSRLRQVSRHLKKHARSIPWHMTYIEGVELTERVEGLEETVPCLSKRHDSVLNEEEIAQLKTYRAHAICMWEQLYKDKDWRRHKITPPCVSTWAWSHKLYEDVLRDLKTCKEKLGEQPEVFAAWALDRDESTWDYEVEGALIRERERLWTERDYEGLASMGLVC</sequence>
<gene>
    <name evidence="3" type="ORF">CEP52_010358</name>
</gene>
<evidence type="ECO:0000259" key="2">
    <source>
        <dbReference type="PROSITE" id="PS50181"/>
    </source>
</evidence>
<evidence type="ECO:0000256" key="1">
    <source>
        <dbReference type="SAM" id="MobiDB-lite"/>
    </source>
</evidence>
<dbReference type="SUPFAM" id="SSF81383">
    <property type="entry name" value="F-box domain"/>
    <property type="match status" value="1"/>
</dbReference>
<comment type="caution">
    <text evidence="3">The sequence shown here is derived from an EMBL/GenBank/DDBJ whole genome shotgun (WGS) entry which is preliminary data.</text>
</comment>
<dbReference type="PROSITE" id="PS50181">
    <property type="entry name" value="FBOX"/>
    <property type="match status" value="1"/>
</dbReference>
<dbReference type="AlphaFoldDB" id="A0A428T8P3"/>
<evidence type="ECO:0000313" key="4">
    <source>
        <dbReference type="Proteomes" id="UP000287144"/>
    </source>
</evidence>
<organism evidence="3 4">
    <name type="scientific">Fusarium oligoseptatum</name>
    <dbReference type="NCBI Taxonomy" id="2604345"/>
    <lineage>
        <taxon>Eukaryota</taxon>
        <taxon>Fungi</taxon>
        <taxon>Dikarya</taxon>
        <taxon>Ascomycota</taxon>
        <taxon>Pezizomycotina</taxon>
        <taxon>Sordariomycetes</taxon>
        <taxon>Hypocreomycetidae</taxon>
        <taxon>Hypocreales</taxon>
        <taxon>Nectriaceae</taxon>
        <taxon>Fusarium</taxon>
        <taxon>Fusarium solani species complex</taxon>
    </lineage>
</organism>
<proteinExistence type="predicted"/>
<feature type="domain" description="F-box" evidence="2">
    <location>
        <begin position="1"/>
        <end position="48"/>
    </location>
</feature>
<dbReference type="EMBL" id="NKCK01000116">
    <property type="protein sequence ID" value="RSL98401.1"/>
    <property type="molecule type" value="Genomic_DNA"/>
</dbReference>
<name>A0A428T8P3_9HYPO</name>
<feature type="region of interest" description="Disordered" evidence="1">
    <location>
        <begin position="113"/>
        <end position="150"/>
    </location>
</feature>
<dbReference type="InterPro" id="IPR036047">
    <property type="entry name" value="F-box-like_dom_sf"/>
</dbReference>
<dbReference type="Pfam" id="PF00646">
    <property type="entry name" value="F-box"/>
    <property type="match status" value="1"/>
</dbReference>
<protein>
    <recommendedName>
        <fullName evidence="2">F-box domain-containing protein</fullName>
    </recommendedName>
</protein>
<evidence type="ECO:0000313" key="3">
    <source>
        <dbReference type="EMBL" id="RSL98401.1"/>
    </source>
</evidence>
<dbReference type="InterPro" id="IPR001810">
    <property type="entry name" value="F-box_dom"/>
</dbReference>
<dbReference type="Proteomes" id="UP000287144">
    <property type="component" value="Unassembled WGS sequence"/>
</dbReference>
<keyword evidence="4" id="KW-1185">Reference proteome</keyword>
<feature type="compositionally biased region" description="Basic and acidic residues" evidence="1">
    <location>
        <begin position="133"/>
        <end position="150"/>
    </location>
</feature>
<accession>A0A428T8P3</accession>